<feature type="compositionally biased region" description="Basic residues" evidence="1">
    <location>
        <begin position="81"/>
        <end position="92"/>
    </location>
</feature>
<dbReference type="InterPro" id="IPR027417">
    <property type="entry name" value="P-loop_NTPase"/>
</dbReference>
<keyword evidence="3" id="KW-1185">Reference proteome</keyword>
<feature type="compositionally biased region" description="Basic and acidic residues" evidence="1">
    <location>
        <begin position="62"/>
        <end position="75"/>
    </location>
</feature>
<dbReference type="GO" id="GO:0006281">
    <property type="term" value="P:DNA repair"/>
    <property type="evidence" value="ECO:0007669"/>
    <property type="project" value="TreeGrafter"/>
</dbReference>
<dbReference type="AlphaFoldDB" id="W9RWL3"/>
<dbReference type="Gene3D" id="3.40.50.300">
    <property type="entry name" value="P-loop containing nucleotide triphosphate hydrolases"/>
    <property type="match status" value="1"/>
</dbReference>
<gene>
    <name evidence="2" type="ORF">L484_008535</name>
</gene>
<feature type="compositionally biased region" description="Low complexity" evidence="1">
    <location>
        <begin position="304"/>
        <end position="322"/>
    </location>
</feature>
<dbReference type="InterPro" id="IPR050238">
    <property type="entry name" value="DNA_Rep/Repair_Clamp_Loader"/>
</dbReference>
<dbReference type="GO" id="GO:0003677">
    <property type="term" value="F:DNA binding"/>
    <property type="evidence" value="ECO:0007669"/>
    <property type="project" value="InterPro"/>
</dbReference>
<evidence type="ECO:0000256" key="1">
    <source>
        <dbReference type="SAM" id="MobiDB-lite"/>
    </source>
</evidence>
<protein>
    <recommendedName>
        <fullName evidence="4">Replication factor C subunit 3</fullName>
    </recommendedName>
</protein>
<dbReference type="SUPFAM" id="SSF52540">
    <property type="entry name" value="P-loop containing nucleoside triphosphate hydrolases"/>
    <property type="match status" value="1"/>
</dbReference>
<reference evidence="3" key="1">
    <citation type="submission" date="2013-01" db="EMBL/GenBank/DDBJ databases">
        <title>Draft Genome Sequence of a Mulberry Tree, Morus notabilis C.K. Schneid.</title>
        <authorList>
            <person name="He N."/>
            <person name="Zhao S."/>
        </authorList>
    </citation>
    <scope>NUCLEOTIDE SEQUENCE</scope>
</reference>
<sequence>MQTSSKQRRSGYEPSDTETDFHESPWRDLNPHNRKLDFEEPGLDFDLPRNISPLKTNRRHSSRFEHVDSSPKKNSSDISARRRHSSKSPYKPKRSEDGNNLYNGNISPLPKPHMRTYHSPYKEEPNLDNSEFVYSYRRQNDRSLVQHQFVEVGMASRKPNYTMSKRSVTAPRLRPKDKNREEKYDKVSKPERTHSPTAQKLRDQAPQPKVGPSSGEINERVAYARLARDRVRIGPAIYESTDSISPGDIFFSREGTVLALPKNGGLESHFSPKPKILSERDSSSQLRSRANSKIDPSKESSSVGLSQTGTTISSSGSKLGSGRFSTETSKLSDTSTRTTESMRKFTENRRKSQKETWFNCMKKGPCGSAKKSPERTARITTLNEALFIEKARVAENLKQFWADKYQPGSLNGFTCHKQEAQLLKQLVSDDICPHILLKGPTGSGKRALAMALLREIYGDASWDVSYDLRFFQIEENQRMQVVVPIKSSPHHLELNVHLESNARYALMGLVREITKDFTNIPEISTANLNPNYKATVIVLYDVDKAADNIQHLIKWILDCYTDACRLILCCEDDSEIVESVKDQCKVIDVNAPITHEIMEVLIQIARKEGFDLSMEFAAKIAIKSKQNLRKAIMALEACKAHNYPFVEDQPIPLGWEEVLVEMAAEILANPSPNTLFLIRGRLQKLLVDYVHPKLILQSGIFNVQKLVEQFLKGIEASIKRQLYYWHAYYDKRLPTGPSALLKLEEFVAKFMSIYRKSLNNIRQLIM</sequence>
<feature type="region of interest" description="Disordered" evidence="1">
    <location>
        <begin position="261"/>
        <end position="348"/>
    </location>
</feature>
<feature type="compositionally biased region" description="Basic and acidic residues" evidence="1">
    <location>
        <begin position="174"/>
        <end position="194"/>
    </location>
</feature>
<dbReference type="Pfam" id="PF21960">
    <property type="entry name" value="RCF1-5-like_lid"/>
    <property type="match status" value="1"/>
</dbReference>
<feature type="compositionally biased region" description="Basic and acidic residues" evidence="1">
    <location>
        <begin position="19"/>
        <end position="38"/>
    </location>
</feature>
<dbReference type="GO" id="GO:0005634">
    <property type="term" value="C:nucleus"/>
    <property type="evidence" value="ECO:0007669"/>
    <property type="project" value="TreeGrafter"/>
</dbReference>
<dbReference type="Pfam" id="PF22534">
    <property type="entry name" value="RFC_C"/>
    <property type="match status" value="1"/>
</dbReference>
<dbReference type="eggNOG" id="KOG2035">
    <property type="taxonomic scope" value="Eukaryota"/>
</dbReference>
<dbReference type="PANTHER" id="PTHR11669:SF25">
    <property type="entry name" value="OS02G0704966 PROTEIN"/>
    <property type="match status" value="1"/>
</dbReference>
<dbReference type="EMBL" id="KE345767">
    <property type="protein sequence ID" value="EXC14617.1"/>
    <property type="molecule type" value="Genomic_DNA"/>
</dbReference>
<evidence type="ECO:0008006" key="4">
    <source>
        <dbReference type="Google" id="ProtNLM"/>
    </source>
</evidence>
<dbReference type="GO" id="GO:0006261">
    <property type="term" value="P:DNA-templated DNA replication"/>
    <property type="evidence" value="ECO:0007669"/>
    <property type="project" value="TreeGrafter"/>
</dbReference>
<dbReference type="Gene3D" id="1.10.8.60">
    <property type="match status" value="1"/>
</dbReference>
<dbReference type="Gene3D" id="1.20.272.10">
    <property type="match status" value="1"/>
</dbReference>
<proteinExistence type="predicted"/>
<dbReference type="STRING" id="981085.W9RWL3"/>
<accession>W9RWL3</accession>
<evidence type="ECO:0000313" key="2">
    <source>
        <dbReference type="EMBL" id="EXC14617.1"/>
    </source>
</evidence>
<dbReference type="PANTHER" id="PTHR11669">
    <property type="entry name" value="REPLICATION FACTOR C / DNA POLYMERASE III GAMMA-TAU SUBUNIT"/>
    <property type="match status" value="1"/>
</dbReference>
<dbReference type="GO" id="GO:0003689">
    <property type="term" value="F:DNA clamp loader activity"/>
    <property type="evidence" value="ECO:0007669"/>
    <property type="project" value="TreeGrafter"/>
</dbReference>
<dbReference type="FunFam" id="1.10.8.60:FF:000030">
    <property type="entry name" value="replication factor C subunit 3"/>
    <property type="match status" value="1"/>
</dbReference>
<dbReference type="InterPro" id="IPR008921">
    <property type="entry name" value="DNA_pol3_clamp-load_cplx_C"/>
</dbReference>
<feature type="region of interest" description="Disordered" evidence="1">
    <location>
        <begin position="160"/>
        <end position="217"/>
    </location>
</feature>
<feature type="region of interest" description="Disordered" evidence="1">
    <location>
        <begin position="1"/>
        <end position="126"/>
    </location>
</feature>
<organism evidence="2 3">
    <name type="scientific">Morus notabilis</name>
    <dbReference type="NCBI Taxonomy" id="981085"/>
    <lineage>
        <taxon>Eukaryota</taxon>
        <taxon>Viridiplantae</taxon>
        <taxon>Streptophyta</taxon>
        <taxon>Embryophyta</taxon>
        <taxon>Tracheophyta</taxon>
        <taxon>Spermatophyta</taxon>
        <taxon>Magnoliopsida</taxon>
        <taxon>eudicotyledons</taxon>
        <taxon>Gunneridae</taxon>
        <taxon>Pentapetalae</taxon>
        <taxon>rosids</taxon>
        <taxon>fabids</taxon>
        <taxon>Rosales</taxon>
        <taxon>Moraceae</taxon>
        <taxon>Moreae</taxon>
        <taxon>Morus</taxon>
    </lineage>
</organism>
<dbReference type="Proteomes" id="UP000030645">
    <property type="component" value="Unassembled WGS sequence"/>
</dbReference>
<evidence type="ECO:0000313" key="3">
    <source>
        <dbReference type="Proteomes" id="UP000030645"/>
    </source>
</evidence>
<feature type="compositionally biased region" description="Polar residues" evidence="1">
    <location>
        <begin position="323"/>
        <end position="339"/>
    </location>
</feature>
<name>W9RWL3_9ROSA</name>
<dbReference type="SUPFAM" id="SSF48019">
    <property type="entry name" value="post-AAA+ oligomerization domain-like"/>
    <property type="match status" value="1"/>
</dbReference>
<dbReference type="GO" id="GO:0005663">
    <property type="term" value="C:DNA replication factor C complex"/>
    <property type="evidence" value="ECO:0007669"/>
    <property type="project" value="TreeGrafter"/>
</dbReference>